<reference evidence="2 3" key="1">
    <citation type="submission" date="2013-02" db="EMBL/GenBank/DDBJ databases">
        <title>The Genome Sequence of Plasmodium vinckei vinckei.</title>
        <authorList>
            <consortium name="The Broad Institute Genome Sequencing Platform"/>
            <consortium name="The Broad Institute Genome Sequencing Center for Infectious Disease"/>
            <person name="Neafsey D."/>
            <person name="Cheeseman I."/>
            <person name="Volkman S."/>
            <person name="Adams J."/>
            <person name="Walker B."/>
            <person name="Young S.K."/>
            <person name="Zeng Q."/>
            <person name="Gargeya S."/>
            <person name="Fitzgerald M."/>
            <person name="Haas B."/>
            <person name="Abouelleil A."/>
            <person name="Alvarado L."/>
            <person name="Arachchi H.M."/>
            <person name="Berlin A.M."/>
            <person name="Chapman S.B."/>
            <person name="Dewar J."/>
            <person name="Goldberg J."/>
            <person name="Griggs A."/>
            <person name="Gujja S."/>
            <person name="Hansen M."/>
            <person name="Howarth C."/>
            <person name="Imamovic A."/>
            <person name="Larimer J."/>
            <person name="McCowan C."/>
            <person name="Murphy C."/>
            <person name="Neiman D."/>
            <person name="Pearson M."/>
            <person name="Priest M."/>
            <person name="Roberts A."/>
            <person name="Saif S."/>
            <person name="Shea T."/>
            <person name="Sisk P."/>
            <person name="Sykes S."/>
            <person name="Wortman J."/>
            <person name="Nusbaum C."/>
            <person name="Birren B."/>
        </authorList>
    </citation>
    <scope>NUCLEOTIDE SEQUENCE [LARGE SCALE GENOMIC DNA]</scope>
    <source>
        <strain evidence="3">vinckei</strain>
    </source>
</reference>
<dbReference type="AlphaFoldDB" id="A0A081I9M3"/>
<dbReference type="EMBL" id="KL446957">
    <property type="protein sequence ID" value="KEG00381.1"/>
    <property type="molecule type" value="Genomic_DNA"/>
</dbReference>
<keyword evidence="1" id="KW-0732">Signal</keyword>
<evidence type="ECO:0008006" key="4">
    <source>
        <dbReference type="Google" id="ProtNLM"/>
    </source>
</evidence>
<sequence length="211" mass="23860">MKVISLGIISSIIFSIVLAKKSLDSESTTGCFGFCRRKSKKSQKTSVQDVKPFNSNIPGINFIDEFEPITLEPPKGRKSMLAEPFISETDGTVTDKVTGFLIREKNSSVSGWYIRPYEEDYKDMIMVNFVPLREYYQHEQQNVHNQYGVSPSVPKMSEKQKLSTINEEISNTVHDDDTSTILGDDDFTLNVYEEIDAELVSCFGDEENGNE</sequence>
<protein>
    <recommendedName>
        <fullName evidence="4">Erythrocyte membrane antigen 1</fullName>
    </recommendedName>
</protein>
<dbReference type="InterPro" id="IPR010882">
    <property type="entry name" value="PCEMA1"/>
</dbReference>
<evidence type="ECO:0000313" key="2">
    <source>
        <dbReference type="EMBL" id="KEG00381.1"/>
    </source>
</evidence>
<dbReference type="Pfam" id="PF07418">
    <property type="entry name" value="PCEMA1"/>
    <property type="match status" value="1"/>
</dbReference>
<dbReference type="Proteomes" id="UP000030681">
    <property type="component" value="Unassembled WGS sequence"/>
</dbReference>
<feature type="signal peptide" evidence="1">
    <location>
        <begin position="1"/>
        <end position="19"/>
    </location>
</feature>
<organism evidence="2 3">
    <name type="scientific">Plasmodium vinckei vinckei</name>
    <dbReference type="NCBI Taxonomy" id="54757"/>
    <lineage>
        <taxon>Eukaryota</taxon>
        <taxon>Sar</taxon>
        <taxon>Alveolata</taxon>
        <taxon>Apicomplexa</taxon>
        <taxon>Aconoidasida</taxon>
        <taxon>Haemosporida</taxon>
        <taxon>Plasmodiidae</taxon>
        <taxon>Plasmodium</taxon>
        <taxon>Plasmodium (Vinckeia)</taxon>
    </lineage>
</organism>
<name>A0A081I9M3_PLAVN</name>
<evidence type="ECO:0000256" key="1">
    <source>
        <dbReference type="SAM" id="SignalP"/>
    </source>
</evidence>
<accession>A0A081I9M3</accession>
<feature type="chain" id="PRO_5001758127" description="Erythrocyte membrane antigen 1" evidence="1">
    <location>
        <begin position="20"/>
        <end position="211"/>
    </location>
</feature>
<proteinExistence type="predicted"/>
<evidence type="ECO:0000313" key="3">
    <source>
        <dbReference type="Proteomes" id="UP000030681"/>
    </source>
</evidence>
<gene>
    <name evidence="2" type="ORF">YYE_04892</name>
</gene>